<organism evidence="3 4">
    <name type="scientific">Plakobranchus ocellatus</name>
    <dbReference type="NCBI Taxonomy" id="259542"/>
    <lineage>
        <taxon>Eukaryota</taxon>
        <taxon>Metazoa</taxon>
        <taxon>Spiralia</taxon>
        <taxon>Lophotrochozoa</taxon>
        <taxon>Mollusca</taxon>
        <taxon>Gastropoda</taxon>
        <taxon>Heterobranchia</taxon>
        <taxon>Euthyneura</taxon>
        <taxon>Panpulmonata</taxon>
        <taxon>Sacoglossa</taxon>
        <taxon>Placobranchoidea</taxon>
        <taxon>Plakobranchidae</taxon>
        <taxon>Plakobranchus</taxon>
    </lineage>
</organism>
<dbReference type="Proteomes" id="UP000735302">
    <property type="component" value="Unassembled WGS sequence"/>
</dbReference>
<keyword evidence="2" id="KW-1133">Transmembrane helix</keyword>
<comment type="caution">
    <text evidence="3">The sequence shown here is derived from an EMBL/GenBank/DDBJ whole genome shotgun (WGS) entry which is preliminary data.</text>
</comment>
<evidence type="ECO:0000313" key="4">
    <source>
        <dbReference type="Proteomes" id="UP000735302"/>
    </source>
</evidence>
<evidence type="ECO:0000313" key="3">
    <source>
        <dbReference type="EMBL" id="GFN82975.1"/>
    </source>
</evidence>
<dbReference type="AlphaFoldDB" id="A0AAV3YKR9"/>
<protein>
    <submittedName>
        <fullName evidence="3">Uncharacterized protein</fullName>
    </submittedName>
</protein>
<feature type="region of interest" description="Disordered" evidence="1">
    <location>
        <begin position="549"/>
        <end position="611"/>
    </location>
</feature>
<reference evidence="3 4" key="1">
    <citation type="journal article" date="2021" name="Elife">
        <title>Chloroplast acquisition without the gene transfer in kleptoplastic sea slugs, Plakobranchus ocellatus.</title>
        <authorList>
            <person name="Maeda T."/>
            <person name="Takahashi S."/>
            <person name="Yoshida T."/>
            <person name="Shimamura S."/>
            <person name="Takaki Y."/>
            <person name="Nagai Y."/>
            <person name="Toyoda A."/>
            <person name="Suzuki Y."/>
            <person name="Arimoto A."/>
            <person name="Ishii H."/>
            <person name="Satoh N."/>
            <person name="Nishiyama T."/>
            <person name="Hasebe M."/>
            <person name="Maruyama T."/>
            <person name="Minagawa J."/>
            <person name="Obokata J."/>
            <person name="Shigenobu S."/>
        </authorList>
    </citation>
    <scope>NUCLEOTIDE SEQUENCE [LARGE SCALE GENOMIC DNA]</scope>
</reference>
<keyword evidence="2" id="KW-0812">Transmembrane</keyword>
<gene>
    <name evidence="3" type="ORF">PoB_000948100</name>
</gene>
<proteinExistence type="predicted"/>
<keyword evidence="4" id="KW-1185">Reference proteome</keyword>
<evidence type="ECO:0000256" key="1">
    <source>
        <dbReference type="SAM" id="MobiDB-lite"/>
    </source>
</evidence>
<accession>A0AAV3YKR9</accession>
<sequence length="871" mass="97281">MFQFQSAIASLTAVMASAAIGIEIFGVPTKAFYEQQLRVIIGNAAFNKRFLYLSGITCCLSLFIKILYALVNRKSVGLIWYNSPHSKPDGKQVSQVIRTETGTWMTSKKPLPYEPEIHPNWPLHRMYFPNRELVVSFSQDKLGNVDRIDLRADRSSVQFATPVILGPGVNLPVPSFSRHAIHRDDDGTFSVFEPATRRSSSGTVRIIRGSVSESEKATGEEARGVASVEQAAPGRVASVEQAVSFEAMLHPVQRLSAAPSEDTNINRDDSGLNYGHGDYERHSASLYGNGSNSVSAFTHTMQSSKYKFLTLGLQSENSKESLAQRQDSLIEESDICQYCTRQQSISDVHIFDAQRQEVSNTSSHPNSLITTCAGRDTGGYPHISGSKNINKTRKMEFVRFFHLPCRERTKTHKMRSSLSPEPYFSSSRFSRNASYFDKLINNHQHRSGKGFLHDRNTDLYDSPDRNYSISDLSVDHNHLRSSTAASESVGVDEDACLGTDTCSDTNTFSDVSHNLCETNMDTFKTRFTHGGKQSQERQDEKCAIHLDTNRSARDQVESSKTLGDEEAIDNTQVSNSPVDGRVESSKTLGDAVDNTQVSNSPVEGRVESSKTLGDAVNKTQVSNSPVEGISSPIFLPGLRMKKGRKPLLLKVASVDWLVLVVTVLLFEILVLEPCIFLCSAAVSTHLRTTPILIQESLERFKVVIRETTYRDRLIDMSLARRHMTSFVYSQAAPDSACLYHLHDKIYSALRKTRRLPEVVFDSGVYLLIAYTLCTSLLAKLNTNISLTNIQSNYVSTILGLQPNESIINVEEMWTFFEERLIPGLLDFEEKLMEEDGQEPNDTGHGIGYMLISPVQFRQIRVKPNGEYTHRN</sequence>
<dbReference type="EMBL" id="BLXT01001064">
    <property type="protein sequence ID" value="GFN82975.1"/>
    <property type="molecule type" value="Genomic_DNA"/>
</dbReference>
<keyword evidence="2" id="KW-0472">Membrane</keyword>
<evidence type="ECO:0000256" key="2">
    <source>
        <dbReference type="SAM" id="Phobius"/>
    </source>
</evidence>
<feature type="transmembrane region" description="Helical" evidence="2">
    <location>
        <begin position="50"/>
        <end position="71"/>
    </location>
</feature>
<name>A0AAV3YKR9_9GAST</name>